<dbReference type="Proteomes" id="UP001162992">
    <property type="component" value="Chromosome 6"/>
</dbReference>
<evidence type="ECO:0000313" key="2">
    <source>
        <dbReference type="Proteomes" id="UP001162992"/>
    </source>
</evidence>
<organism evidence="1 2">
    <name type="scientific">Diphasiastrum complanatum</name>
    <name type="common">Issler's clubmoss</name>
    <name type="synonym">Lycopodium complanatum</name>
    <dbReference type="NCBI Taxonomy" id="34168"/>
    <lineage>
        <taxon>Eukaryota</taxon>
        <taxon>Viridiplantae</taxon>
        <taxon>Streptophyta</taxon>
        <taxon>Embryophyta</taxon>
        <taxon>Tracheophyta</taxon>
        <taxon>Lycopodiopsida</taxon>
        <taxon>Lycopodiales</taxon>
        <taxon>Lycopodiaceae</taxon>
        <taxon>Lycopodioideae</taxon>
        <taxon>Diphasiastrum</taxon>
    </lineage>
</organism>
<name>A0ACC2DBG4_DIPCM</name>
<sequence length="311" mass="34763">MLYVLIQESSSSGLGKQREESISSTMDNHCGMFQQLLCFLTIFLTVGVAFGGRGKFDSSLLRSVVDKNMNQPDADAWGYACVEDSTGPSHWSDLSPDYSLCSSGKAQSPVSIESFNLKVDESLPPLDLTYDNSEDYVNATVLNDGHNVKIIRGGGTLVFRGVNYSLTEFHFHTPSEHTLDGKSYPIEMHLTHVSESGAIAIVVAFSELSADDNSKFSQYFPLFPHLQVGQPLHDVSSKIIPTPKDMFEYYVYEGSLSEPPCTENVLYTILKKVYFVSPRQVKWLQEAVNVHNNRPIQPLNSRTVYTTKYFQ</sequence>
<keyword evidence="2" id="KW-1185">Reference proteome</keyword>
<dbReference type="EMBL" id="CM055097">
    <property type="protein sequence ID" value="KAJ7551668.1"/>
    <property type="molecule type" value="Genomic_DNA"/>
</dbReference>
<evidence type="ECO:0000313" key="1">
    <source>
        <dbReference type="EMBL" id="KAJ7551668.1"/>
    </source>
</evidence>
<proteinExistence type="predicted"/>
<accession>A0ACC2DBG4</accession>
<comment type="caution">
    <text evidence="1">The sequence shown here is derived from an EMBL/GenBank/DDBJ whole genome shotgun (WGS) entry which is preliminary data.</text>
</comment>
<gene>
    <name evidence="1" type="ORF">O6H91_06G024100</name>
</gene>
<protein>
    <submittedName>
        <fullName evidence="1">Uncharacterized protein</fullName>
    </submittedName>
</protein>
<reference evidence="2" key="1">
    <citation type="journal article" date="2024" name="Proc. Natl. Acad. Sci. U.S.A.">
        <title>Extraordinary preservation of gene collinearity over three hundred million years revealed in homosporous lycophytes.</title>
        <authorList>
            <person name="Li C."/>
            <person name="Wickell D."/>
            <person name="Kuo L.Y."/>
            <person name="Chen X."/>
            <person name="Nie B."/>
            <person name="Liao X."/>
            <person name="Peng D."/>
            <person name="Ji J."/>
            <person name="Jenkins J."/>
            <person name="Williams M."/>
            <person name="Shu S."/>
            <person name="Plott C."/>
            <person name="Barry K."/>
            <person name="Rajasekar S."/>
            <person name="Grimwood J."/>
            <person name="Han X."/>
            <person name="Sun S."/>
            <person name="Hou Z."/>
            <person name="He W."/>
            <person name="Dai G."/>
            <person name="Sun C."/>
            <person name="Schmutz J."/>
            <person name="Leebens-Mack J.H."/>
            <person name="Li F.W."/>
            <person name="Wang L."/>
        </authorList>
    </citation>
    <scope>NUCLEOTIDE SEQUENCE [LARGE SCALE GENOMIC DNA]</scope>
    <source>
        <strain evidence="2">cv. PW_Plant_1</strain>
    </source>
</reference>